<evidence type="ECO:0000256" key="1">
    <source>
        <dbReference type="SAM" id="MobiDB-lite"/>
    </source>
</evidence>
<dbReference type="Proteomes" id="UP001210925">
    <property type="component" value="Unassembled WGS sequence"/>
</dbReference>
<dbReference type="EMBL" id="JADGKB010000004">
    <property type="protein sequence ID" value="KAJ3261715.1"/>
    <property type="molecule type" value="Genomic_DNA"/>
</dbReference>
<evidence type="ECO:0000313" key="2">
    <source>
        <dbReference type="EMBL" id="KAJ3261715.1"/>
    </source>
</evidence>
<keyword evidence="3" id="KW-1185">Reference proteome</keyword>
<evidence type="ECO:0000313" key="3">
    <source>
        <dbReference type="Proteomes" id="UP001210925"/>
    </source>
</evidence>
<organism evidence="2 3">
    <name type="scientific">Boothiomyces macroporosus</name>
    <dbReference type="NCBI Taxonomy" id="261099"/>
    <lineage>
        <taxon>Eukaryota</taxon>
        <taxon>Fungi</taxon>
        <taxon>Fungi incertae sedis</taxon>
        <taxon>Chytridiomycota</taxon>
        <taxon>Chytridiomycota incertae sedis</taxon>
        <taxon>Chytridiomycetes</taxon>
        <taxon>Rhizophydiales</taxon>
        <taxon>Terramycetaceae</taxon>
        <taxon>Boothiomyces</taxon>
    </lineage>
</organism>
<proteinExistence type="predicted"/>
<reference evidence="2" key="1">
    <citation type="submission" date="2020-05" db="EMBL/GenBank/DDBJ databases">
        <title>Phylogenomic resolution of chytrid fungi.</title>
        <authorList>
            <person name="Stajich J.E."/>
            <person name="Amses K."/>
            <person name="Simmons R."/>
            <person name="Seto K."/>
            <person name="Myers J."/>
            <person name="Bonds A."/>
            <person name="Quandt C.A."/>
            <person name="Barry K."/>
            <person name="Liu P."/>
            <person name="Grigoriev I."/>
            <person name="Longcore J.E."/>
            <person name="James T.Y."/>
        </authorList>
    </citation>
    <scope>NUCLEOTIDE SEQUENCE</scope>
    <source>
        <strain evidence="2">PLAUS21</strain>
    </source>
</reference>
<dbReference type="InterPro" id="IPR013885">
    <property type="entry name" value="DUF1764_euk"/>
</dbReference>
<feature type="region of interest" description="Disordered" evidence="1">
    <location>
        <begin position="1"/>
        <end position="28"/>
    </location>
</feature>
<gene>
    <name evidence="2" type="ORF">HK103_004666</name>
</gene>
<comment type="caution">
    <text evidence="2">The sequence shown here is derived from an EMBL/GenBank/DDBJ whole genome shotgun (WGS) entry which is preliminary data.</text>
</comment>
<dbReference type="PANTHER" id="PTHR34066:SF1">
    <property type="entry name" value="DUF1764 FAMILY PROTEIN"/>
    <property type="match status" value="1"/>
</dbReference>
<name>A0AAD5ULU8_9FUNG</name>
<feature type="compositionally biased region" description="Basic and acidic residues" evidence="1">
    <location>
        <begin position="14"/>
        <end position="28"/>
    </location>
</feature>
<accession>A0AAD5ULU8</accession>
<evidence type="ECO:0008006" key="4">
    <source>
        <dbReference type="Google" id="ProtNLM"/>
    </source>
</evidence>
<dbReference type="PANTHER" id="PTHR34066">
    <property type="entry name" value="GROWTH FACTOR 2"/>
    <property type="match status" value="1"/>
</dbReference>
<dbReference type="AlphaFoldDB" id="A0AAD5ULU8"/>
<sequence length="121" mass="13738">MSEIDDIFGRKKKNVEPAKQEKKDIEKKEIPLKSESKVSKKKKEFKVPQKIKEKVQVETVDFSTNAEIKKPKIVDPNDDGTFADSREQTEDGLPIYLDTELNVGLDGGDTPQCPFDCQCCF</sequence>
<protein>
    <recommendedName>
        <fullName evidence="4">DUF1764 domain-containing protein</fullName>
    </recommendedName>
</protein>
<dbReference type="Pfam" id="PF08576">
    <property type="entry name" value="DUF1764"/>
    <property type="match status" value="1"/>
</dbReference>